<reference evidence="1" key="1">
    <citation type="submission" date="2018-02" db="EMBL/GenBank/DDBJ databases">
        <title>Rhizophora mucronata_Transcriptome.</title>
        <authorList>
            <person name="Meera S.P."/>
            <person name="Sreeshan A."/>
            <person name="Augustine A."/>
        </authorList>
    </citation>
    <scope>NUCLEOTIDE SEQUENCE</scope>
    <source>
        <tissue evidence="1">Leaf</tissue>
    </source>
</reference>
<organism evidence="1">
    <name type="scientific">Rhizophora mucronata</name>
    <name type="common">Asiatic mangrove</name>
    <dbReference type="NCBI Taxonomy" id="61149"/>
    <lineage>
        <taxon>Eukaryota</taxon>
        <taxon>Viridiplantae</taxon>
        <taxon>Streptophyta</taxon>
        <taxon>Embryophyta</taxon>
        <taxon>Tracheophyta</taxon>
        <taxon>Spermatophyta</taxon>
        <taxon>Magnoliopsida</taxon>
        <taxon>eudicotyledons</taxon>
        <taxon>Gunneridae</taxon>
        <taxon>Pentapetalae</taxon>
        <taxon>rosids</taxon>
        <taxon>fabids</taxon>
        <taxon>Malpighiales</taxon>
        <taxon>Rhizophoraceae</taxon>
        <taxon>Rhizophora</taxon>
    </lineage>
</organism>
<name>A0A2P2MCW7_RHIMU</name>
<accession>A0A2P2MCW7</accession>
<sequence length="22" mass="2661">MWAPAILWFSSARVRRGQRWSV</sequence>
<protein>
    <submittedName>
        <fullName evidence="1">Phosphatidylinositol/phosphatidylcholine transfer protein SFH8 isoform X1</fullName>
    </submittedName>
</protein>
<dbReference type="EMBL" id="GGEC01047553">
    <property type="protein sequence ID" value="MBX28037.1"/>
    <property type="molecule type" value="Transcribed_RNA"/>
</dbReference>
<evidence type="ECO:0000313" key="1">
    <source>
        <dbReference type="EMBL" id="MBX28037.1"/>
    </source>
</evidence>
<dbReference type="AlphaFoldDB" id="A0A2P2MCW7"/>
<proteinExistence type="predicted"/>